<protein>
    <submittedName>
        <fullName evidence="1">Uncharacterized protein</fullName>
    </submittedName>
</protein>
<gene>
    <name evidence="1" type="ORF">M9426_06425</name>
</gene>
<sequence>MKVGDLIEELKLYNPEQEIYGVLAEDESSEQYLLETSEGTFIEWKDGIPRICFFCHYY</sequence>
<evidence type="ECO:0000313" key="2">
    <source>
        <dbReference type="Proteomes" id="UP001056218"/>
    </source>
</evidence>
<dbReference type="Proteomes" id="UP001056218">
    <property type="component" value="Chromosome"/>
</dbReference>
<reference evidence="1 2" key="1">
    <citation type="submission" date="2022-05" db="EMBL/GenBank/DDBJ databases">
        <title>Identification of Peptoniphilus vaginalis-like Bacteria, Peptoniphilus septimus sp. nov. from Blood Cultures in a Cervical Cancer Patient receiving Chemotherapy: Case and Implications.</title>
        <authorList>
            <person name="Zhan X.-Y."/>
        </authorList>
    </citation>
    <scope>NUCLEOTIDE SEQUENCE [LARGE SCALE GENOMIC DNA]</scope>
    <source>
        <strain evidence="1 2">SAHP1</strain>
    </source>
</reference>
<evidence type="ECO:0000313" key="1">
    <source>
        <dbReference type="EMBL" id="URN40886.1"/>
    </source>
</evidence>
<dbReference type="EMBL" id="CP097885">
    <property type="protein sequence ID" value="URN40886.1"/>
    <property type="molecule type" value="Genomic_DNA"/>
</dbReference>
<name>A0ABY4TK68_9FIRM</name>
<accession>A0ABY4TK68</accession>
<dbReference type="RefSeq" id="WP_250341698.1">
    <property type="nucleotide sequence ID" value="NZ_CP097885.1"/>
</dbReference>
<keyword evidence="2" id="KW-1185">Reference proteome</keyword>
<proteinExistence type="predicted"/>
<organism evidence="1 2">
    <name type="scientific">Peptoniphilus genitalis</name>
    <dbReference type="NCBI Taxonomy" id="3036303"/>
    <lineage>
        <taxon>Bacteria</taxon>
        <taxon>Bacillati</taxon>
        <taxon>Bacillota</taxon>
        <taxon>Tissierellia</taxon>
        <taxon>Tissierellales</taxon>
        <taxon>Peptoniphilaceae</taxon>
        <taxon>Peptoniphilus</taxon>
    </lineage>
</organism>